<name>A0AAX4J8K7_9MICR</name>
<proteinExistence type="predicted"/>
<dbReference type="AlphaFoldDB" id="A0AAX4J8K7"/>
<dbReference type="GeneID" id="90540048"/>
<evidence type="ECO:0000313" key="3">
    <source>
        <dbReference type="Proteomes" id="UP001334084"/>
    </source>
</evidence>
<accession>A0AAX4J8K7</accession>
<keyword evidence="3" id="KW-1185">Reference proteome</keyword>
<sequence>MKILNVIFLFVLVKTRHMLYEKVNNNAMEKLKTGDYMSIDVLSPEKYLAISALFYEDAVRIGMFDGKFKNYNDDNLGNFTIITKNQSAVDIINEMEAKIENLLDVSCYYSIVLVYDTYHRKGYHIMKEFVFELKKMNNERKKKSSLLKINYEKICEASNELQKYISEIFNSTAETSKNTSRFMTCSYLDWQNNRHNVVVSIYNDNICHIMEFCVNEYYHIALAEIDVKINNKQIFEKLHQIYNLCYNSINFYEIKYCSQNYNRSTKKIEMNKNNQCFKIQIETEHILIQIDDMNFFYNIQNDIDADESKFYISKNCYKEFEAFLNILSDHGIDDALYFFYKLVVNYDEIYFIIQNILNRSRSATNIIFCHLLLHKKAIEIDTFNTIINNTEYSEIKAPELIKNIISNIRMSHFDDCLYLITLCLLLETETYINENEFEGNTLFSLLKETGSIIIEKEYNNEAESPLIIPYINVVQIFMKIANVHNYIYEYNKNAVLEYICNIGALFTGLSSINIHYDIIYKNINVKRDQISTKNNIDEKDIIKNNEIITKRLIENTIAKTKENILKGVFSITLIKEKLNHIFKEIMNKYLENNYDEKEKKIIENKVKFEIEKYVNEIEPELLNMNINKDVINEYRNILIDKFMLNLDQYAQEYLKNTSKEMFYSTIIKLFKSEFSDDEKEKIKCQIIFEKLKEILNEKERFDIVNNNEELFYAVTDELKKTLKGFI</sequence>
<organism evidence="2 3">
    <name type="scientific">Vairimorpha necatrix</name>
    <dbReference type="NCBI Taxonomy" id="6039"/>
    <lineage>
        <taxon>Eukaryota</taxon>
        <taxon>Fungi</taxon>
        <taxon>Fungi incertae sedis</taxon>
        <taxon>Microsporidia</taxon>
        <taxon>Nosematidae</taxon>
        <taxon>Vairimorpha</taxon>
    </lineage>
</organism>
<dbReference type="Proteomes" id="UP001334084">
    <property type="component" value="Chromosome 1"/>
</dbReference>
<evidence type="ECO:0000256" key="1">
    <source>
        <dbReference type="SAM" id="SignalP"/>
    </source>
</evidence>
<feature type="signal peptide" evidence="1">
    <location>
        <begin position="1"/>
        <end position="15"/>
    </location>
</feature>
<dbReference type="EMBL" id="CP142726">
    <property type="protein sequence ID" value="WUR02245.1"/>
    <property type="molecule type" value="Genomic_DNA"/>
</dbReference>
<feature type="chain" id="PRO_5043388260" evidence="1">
    <location>
        <begin position="16"/>
        <end position="726"/>
    </location>
</feature>
<protein>
    <submittedName>
        <fullName evidence="2">Uncharacterized protein</fullName>
    </submittedName>
</protein>
<gene>
    <name evidence="2" type="ORF">VNE69_01184</name>
</gene>
<dbReference type="RefSeq" id="XP_065328390.1">
    <property type="nucleotide sequence ID" value="XM_065472318.1"/>
</dbReference>
<evidence type="ECO:0000313" key="2">
    <source>
        <dbReference type="EMBL" id="WUR02245.1"/>
    </source>
</evidence>
<reference evidence="2" key="1">
    <citation type="journal article" date="2024" name="BMC Genomics">
        <title>Functional annotation of a divergent genome using sequence and structure-based similarity.</title>
        <authorList>
            <person name="Svedberg D."/>
            <person name="Winiger R.R."/>
            <person name="Berg A."/>
            <person name="Sharma H."/>
            <person name="Tellgren-Roth C."/>
            <person name="Debrunner-Vossbrinck B.A."/>
            <person name="Vossbrinck C.R."/>
            <person name="Barandun J."/>
        </authorList>
    </citation>
    <scope>NUCLEOTIDE SEQUENCE</scope>
    <source>
        <strain evidence="2">Illinois isolate</strain>
    </source>
</reference>
<dbReference type="KEGG" id="vnx:VNE69_01184"/>
<keyword evidence="1" id="KW-0732">Signal</keyword>